<organism evidence="1 2">
    <name type="scientific">Dallia pectoralis</name>
    <name type="common">Alaska blackfish</name>
    <dbReference type="NCBI Taxonomy" id="75939"/>
    <lineage>
        <taxon>Eukaryota</taxon>
        <taxon>Metazoa</taxon>
        <taxon>Chordata</taxon>
        <taxon>Craniata</taxon>
        <taxon>Vertebrata</taxon>
        <taxon>Euteleostomi</taxon>
        <taxon>Actinopterygii</taxon>
        <taxon>Neopterygii</taxon>
        <taxon>Teleostei</taxon>
        <taxon>Protacanthopterygii</taxon>
        <taxon>Esociformes</taxon>
        <taxon>Umbridae</taxon>
        <taxon>Dallia</taxon>
    </lineage>
</organism>
<keyword evidence="2" id="KW-1185">Reference proteome</keyword>
<reference evidence="1" key="1">
    <citation type="submission" date="2021-05" db="EMBL/GenBank/DDBJ databases">
        <authorList>
            <person name="Pan Q."/>
            <person name="Jouanno E."/>
            <person name="Zahm M."/>
            <person name="Klopp C."/>
            <person name="Cabau C."/>
            <person name="Louis A."/>
            <person name="Berthelot C."/>
            <person name="Parey E."/>
            <person name="Roest Crollius H."/>
            <person name="Montfort J."/>
            <person name="Robinson-Rechavi M."/>
            <person name="Bouchez O."/>
            <person name="Lampietro C."/>
            <person name="Lopez Roques C."/>
            <person name="Donnadieu C."/>
            <person name="Postlethwait J."/>
            <person name="Bobe J."/>
            <person name="Dillon D."/>
            <person name="Chandos A."/>
            <person name="von Hippel F."/>
            <person name="Guiguen Y."/>
        </authorList>
    </citation>
    <scope>NUCLEOTIDE SEQUENCE</scope>
    <source>
        <strain evidence="1">YG-Jan2019</strain>
    </source>
</reference>
<protein>
    <submittedName>
        <fullName evidence="1">Uncharacterized protein</fullName>
    </submittedName>
</protein>
<evidence type="ECO:0000313" key="1">
    <source>
        <dbReference type="EMBL" id="KAJ8004237.1"/>
    </source>
</evidence>
<feature type="non-terminal residue" evidence="1">
    <location>
        <position position="154"/>
    </location>
</feature>
<accession>A0ACC2GL00</accession>
<dbReference type="Proteomes" id="UP001157502">
    <property type="component" value="Chromosome 12"/>
</dbReference>
<gene>
    <name evidence="1" type="ORF">DPEC_G00156730</name>
</gene>
<name>A0ACC2GL00_DALPE</name>
<dbReference type="EMBL" id="CM055739">
    <property type="protein sequence ID" value="KAJ8004237.1"/>
    <property type="molecule type" value="Genomic_DNA"/>
</dbReference>
<proteinExistence type="predicted"/>
<comment type="caution">
    <text evidence="1">The sequence shown here is derived from an EMBL/GenBank/DDBJ whole genome shotgun (WGS) entry which is preliminary data.</text>
</comment>
<evidence type="ECO:0000313" key="2">
    <source>
        <dbReference type="Proteomes" id="UP001157502"/>
    </source>
</evidence>
<sequence>MGQIQKSQIFEGPEEAQTLALDSVAVCLIQGGVSPNFFSERLFNQVFGLPNGPATIEDVGDHSLRTKLERINHADTLDGARQAVSEAAEELALMGALRHLQSLERRKELMEAVLQFYCEGRIHAALQQFREGLSTLGVLDAITKNQAFAKIFLQ</sequence>